<dbReference type="Proteomes" id="UP000199614">
    <property type="component" value="Unassembled WGS sequence"/>
</dbReference>
<accession>A0A1I5G901</accession>
<protein>
    <submittedName>
        <fullName evidence="2">Uncharacterized protein</fullName>
    </submittedName>
</protein>
<dbReference type="EMBL" id="FOUY01000044">
    <property type="protein sequence ID" value="SFO32339.1"/>
    <property type="molecule type" value="Genomic_DNA"/>
</dbReference>
<evidence type="ECO:0000313" key="2">
    <source>
        <dbReference type="EMBL" id="SFO32339.1"/>
    </source>
</evidence>
<name>A0A1I5G901_PSUAM</name>
<dbReference type="AlphaFoldDB" id="A0A1I5G901"/>
<keyword evidence="1" id="KW-1133">Transmembrane helix</keyword>
<reference evidence="2 3" key="1">
    <citation type="submission" date="2016-10" db="EMBL/GenBank/DDBJ databases">
        <authorList>
            <person name="de Groot N.N."/>
        </authorList>
    </citation>
    <scope>NUCLEOTIDE SEQUENCE [LARGE SCALE GENOMIC DNA]</scope>
    <source>
        <strain evidence="2 3">CGMCC 4.1877</strain>
    </source>
</reference>
<organism evidence="2 3">
    <name type="scientific">Pseudonocardia ammonioxydans</name>
    <dbReference type="NCBI Taxonomy" id="260086"/>
    <lineage>
        <taxon>Bacteria</taxon>
        <taxon>Bacillati</taxon>
        <taxon>Actinomycetota</taxon>
        <taxon>Actinomycetes</taxon>
        <taxon>Pseudonocardiales</taxon>
        <taxon>Pseudonocardiaceae</taxon>
        <taxon>Pseudonocardia</taxon>
    </lineage>
</organism>
<evidence type="ECO:0000256" key="1">
    <source>
        <dbReference type="SAM" id="Phobius"/>
    </source>
</evidence>
<keyword evidence="1" id="KW-0472">Membrane</keyword>
<gene>
    <name evidence="2" type="ORF">SAMN05216207_104425</name>
</gene>
<keyword evidence="1" id="KW-0812">Transmembrane</keyword>
<feature type="transmembrane region" description="Helical" evidence="1">
    <location>
        <begin position="39"/>
        <end position="62"/>
    </location>
</feature>
<feature type="transmembrane region" description="Helical" evidence="1">
    <location>
        <begin position="74"/>
        <end position="92"/>
    </location>
</feature>
<keyword evidence="3" id="KW-1185">Reference proteome</keyword>
<evidence type="ECO:0000313" key="3">
    <source>
        <dbReference type="Proteomes" id="UP000199614"/>
    </source>
</evidence>
<proteinExistence type="predicted"/>
<sequence length="123" mass="11809">MLEAAALVLGVLGLLCAVLPFADPGLLAAAPSAGPVPAAEVAGLVGVLAWPLAAVGLAAGTFGIARAGSERRGVAVAGTVLSALGLVLALAQLPAVTAIWPVASAAVAAATPGPVTRRARHPR</sequence>